<accession>A0A833PAH0</accession>
<evidence type="ECO:0000256" key="2">
    <source>
        <dbReference type="SAM" id="Phobius"/>
    </source>
</evidence>
<evidence type="ECO:0000313" key="3">
    <source>
        <dbReference type="EMBL" id="KAF1018414.1"/>
    </source>
</evidence>
<dbReference type="AlphaFoldDB" id="A0A833PAH0"/>
<evidence type="ECO:0000256" key="1">
    <source>
        <dbReference type="SAM" id="Coils"/>
    </source>
</evidence>
<reference evidence="4" key="1">
    <citation type="journal article" date="2020" name="MBio">
        <title>Horizontal gene transfer to a defensive symbiont with a reduced genome amongst a multipartite beetle microbiome.</title>
        <authorList>
            <person name="Waterworth S.C."/>
            <person name="Florez L.V."/>
            <person name="Rees E.R."/>
            <person name="Hertweck C."/>
            <person name="Kaltenpoth M."/>
            <person name="Kwan J.C."/>
        </authorList>
    </citation>
    <scope>NUCLEOTIDE SEQUENCE [LARGE SCALE GENOMIC DNA]</scope>
</reference>
<proteinExistence type="predicted"/>
<dbReference type="Proteomes" id="UP000490535">
    <property type="component" value="Unassembled WGS sequence"/>
</dbReference>
<protein>
    <submittedName>
        <fullName evidence="3">Uncharacterized protein</fullName>
    </submittedName>
</protein>
<organism evidence="3 4">
    <name type="scientific">Acinetobacter bereziniae</name>
    <name type="common">Acinetobacter genomosp. 10</name>
    <dbReference type="NCBI Taxonomy" id="106648"/>
    <lineage>
        <taxon>Bacteria</taxon>
        <taxon>Pseudomonadati</taxon>
        <taxon>Pseudomonadota</taxon>
        <taxon>Gammaproteobacteria</taxon>
        <taxon>Moraxellales</taxon>
        <taxon>Moraxellaceae</taxon>
        <taxon>Acinetobacter</taxon>
    </lineage>
</organism>
<dbReference type="EMBL" id="WNDP01000176">
    <property type="protein sequence ID" value="KAF1018414.1"/>
    <property type="molecule type" value="Genomic_DNA"/>
</dbReference>
<keyword evidence="1" id="KW-0175">Coiled coil</keyword>
<keyword evidence="2" id="KW-0472">Membrane</keyword>
<keyword evidence="2" id="KW-1133">Transmembrane helix</keyword>
<feature type="transmembrane region" description="Helical" evidence="2">
    <location>
        <begin position="217"/>
        <end position="239"/>
    </location>
</feature>
<sequence>MMQRIYSELTNLNKSLCLIKNSISYRVLNNKSTEKYDKNLDIFLELIKYNINLIDEAPKSLPLTNESVEFLTNLAQQINELSKGDYDVELGLILANKDRISNLLQDFSTKLKQQTNNQIDTTANEFTLFLNNLQNFRVLANTHEFSDTFKVEIAKIQNELTKTKKEYEDVNKIYDDIKRKNEKFNYFIDAGNNEALKELYENIYIDEKKIANEFRNYAIIILLIIGSIILLIIVCGLIQNFFSFTNPGSFNPIHYSFSHFIRFIGLFSLTVPAWYLAKESNKHRQVAYKAKILGTGLTAFPHYVKELSDEDHIKMRTTLADKFFGQELYSDKKATNTEIQEQSKLTLEALKTAATLLPKKPD</sequence>
<feature type="transmembrane region" description="Helical" evidence="2">
    <location>
        <begin position="259"/>
        <end position="277"/>
    </location>
</feature>
<keyword evidence="2" id="KW-0812">Transmembrane</keyword>
<name>A0A833PAH0_ACIBZ</name>
<feature type="coiled-coil region" evidence="1">
    <location>
        <begin position="146"/>
        <end position="180"/>
    </location>
</feature>
<evidence type="ECO:0000313" key="4">
    <source>
        <dbReference type="Proteomes" id="UP000490535"/>
    </source>
</evidence>
<gene>
    <name evidence="3" type="ORF">GAK29_04242</name>
</gene>
<comment type="caution">
    <text evidence="3">The sequence shown here is derived from an EMBL/GenBank/DDBJ whole genome shotgun (WGS) entry which is preliminary data.</text>
</comment>